<evidence type="ECO:0000313" key="2">
    <source>
        <dbReference type="Proteomes" id="UP000824062"/>
    </source>
</evidence>
<proteinExistence type="predicted"/>
<reference evidence="1" key="1">
    <citation type="journal article" date="2021" name="PeerJ">
        <title>Extensive microbial diversity within the chicken gut microbiome revealed by metagenomics and culture.</title>
        <authorList>
            <person name="Gilroy R."/>
            <person name="Ravi A."/>
            <person name="Getino M."/>
            <person name="Pursley I."/>
            <person name="Horton D.L."/>
            <person name="Alikhan N.F."/>
            <person name="Baker D."/>
            <person name="Gharbi K."/>
            <person name="Hall N."/>
            <person name="Watson M."/>
            <person name="Adriaenssens E.M."/>
            <person name="Foster-Nyarko E."/>
            <person name="Jarju S."/>
            <person name="Secka A."/>
            <person name="Antonio M."/>
            <person name="Oren A."/>
            <person name="Chaudhuri R.R."/>
            <person name="La Ragione R."/>
            <person name="Hildebrand F."/>
            <person name="Pallen M.J."/>
        </authorList>
    </citation>
    <scope>NUCLEOTIDE SEQUENCE</scope>
    <source>
        <strain evidence="1">ChiHjej12B11-14209</strain>
    </source>
</reference>
<sequence>MCHELILAGETAARVLAASRRGELELDRTDLHVIAPETCAHSAEDVREADLSPILASGALDNDPLHIFVTAPRLRAGLRGITHHLMPPELPEGSLLRVAPGILCPSWEFLFIRGCAEARTLSDAIMLGTEVCGTYAHQSVGHRDQPIETGLPRVSSTGELAAYLARATGMRGARKAREALRWVLDNTNSPREGILATLQGMPPRLGGLGYPRPTVNERIDVPRSKRHLTRSDHYLPDIFWDAFLLDLEYDSDEWHLKPRQVRRDKGRINDIQALGIRVMPVTTEMIDHFDQFELLERQVGEHMARTLGEPMRRHLGLLRQQRYVALRRQRLFEMLPPYQIH</sequence>
<dbReference type="AlphaFoldDB" id="A0A9D2EXB9"/>
<accession>A0A9D2EXB9</accession>
<gene>
    <name evidence="1" type="ORF">IAA19_01620</name>
</gene>
<dbReference type="Proteomes" id="UP000824062">
    <property type="component" value="Unassembled WGS sequence"/>
</dbReference>
<name>A0A9D2EXB9_9ACTN</name>
<evidence type="ECO:0008006" key="3">
    <source>
        <dbReference type="Google" id="ProtNLM"/>
    </source>
</evidence>
<dbReference type="Gene3D" id="3.40.960.10">
    <property type="entry name" value="VSR Endonuclease"/>
    <property type="match status" value="1"/>
</dbReference>
<organism evidence="1 2">
    <name type="scientific">Candidatus Olsenella pullistercoris</name>
    <dbReference type="NCBI Taxonomy" id="2838712"/>
    <lineage>
        <taxon>Bacteria</taxon>
        <taxon>Bacillati</taxon>
        <taxon>Actinomycetota</taxon>
        <taxon>Coriobacteriia</taxon>
        <taxon>Coriobacteriales</taxon>
        <taxon>Atopobiaceae</taxon>
        <taxon>Olsenella</taxon>
    </lineage>
</organism>
<reference evidence="1" key="2">
    <citation type="submission" date="2021-04" db="EMBL/GenBank/DDBJ databases">
        <authorList>
            <person name="Gilroy R."/>
        </authorList>
    </citation>
    <scope>NUCLEOTIDE SEQUENCE</scope>
    <source>
        <strain evidence="1">ChiHjej12B11-14209</strain>
    </source>
</reference>
<protein>
    <recommendedName>
        <fullName evidence="3">DUF559 domain-containing protein</fullName>
    </recommendedName>
</protein>
<dbReference type="EMBL" id="DXBM01000018">
    <property type="protein sequence ID" value="HIZ45703.1"/>
    <property type="molecule type" value="Genomic_DNA"/>
</dbReference>
<comment type="caution">
    <text evidence="1">The sequence shown here is derived from an EMBL/GenBank/DDBJ whole genome shotgun (WGS) entry which is preliminary data.</text>
</comment>
<evidence type="ECO:0000313" key="1">
    <source>
        <dbReference type="EMBL" id="HIZ45703.1"/>
    </source>
</evidence>